<comment type="caution">
    <text evidence="1">The sequence shown here is derived from an EMBL/GenBank/DDBJ whole genome shotgun (WGS) entry which is preliminary data.</text>
</comment>
<dbReference type="AlphaFoldDB" id="X0S061"/>
<dbReference type="EMBL" id="BARS01009423">
    <property type="protein sequence ID" value="GAF74439.1"/>
    <property type="molecule type" value="Genomic_DNA"/>
</dbReference>
<sequence>HKYLLHCFWDYAWIKNEDWRSLGKLILESKMREKIRVRIGGQGEDKELLVEKVALLPSQKKKTDKDFYTALFVQTCDTPSGNLNIKSVKIKKTEEIGTPDWGNIWLYDALVYFSGYMSKGEFKNKSKKIPRFYKHCKQYGETKTENQTLLVKELNSLKKILPKDCEMFVP</sequence>
<reference evidence="1" key="1">
    <citation type="journal article" date="2014" name="Front. Microbiol.">
        <title>High frequency of phylogenetically diverse reductive dehalogenase-homologous genes in deep subseafloor sedimentary metagenomes.</title>
        <authorList>
            <person name="Kawai M."/>
            <person name="Futagami T."/>
            <person name="Toyoda A."/>
            <person name="Takaki Y."/>
            <person name="Nishi S."/>
            <person name="Hori S."/>
            <person name="Arai W."/>
            <person name="Tsubouchi T."/>
            <person name="Morono Y."/>
            <person name="Uchiyama I."/>
            <person name="Ito T."/>
            <person name="Fujiyama A."/>
            <person name="Inagaki F."/>
            <person name="Takami H."/>
        </authorList>
    </citation>
    <scope>NUCLEOTIDE SEQUENCE</scope>
    <source>
        <strain evidence="1">Expedition CK06-06</strain>
    </source>
</reference>
<organism evidence="1">
    <name type="scientific">marine sediment metagenome</name>
    <dbReference type="NCBI Taxonomy" id="412755"/>
    <lineage>
        <taxon>unclassified sequences</taxon>
        <taxon>metagenomes</taxon>
        <taxon>ecological metagenomes</taxon>
    </lineage>
</organism>
<proteinExistence type="predicted"/>
<gene>
    <name evidence="1" type="ORF">S01H1_17726</name>
</gene>
<name>X0S061_9ZZZZ</name>
<accession>X0S061</accession>
<protein>
    <submittedName>
        <fullName evidence="1">Uncharacterized protein</fullName>
    </submittedName>
</protein>
<feature type="non-terminal residue" evidence="1">
    <location>
        <position position="1"/>
    </location>
</feature>
<evidence type="ECO:0000313" key="1">
    <source>
        <dbReference type="EMBL" id="GAF74439.1"/>
    </source>
</evidence>